<feature type="region of interest" description="Disordered" evidence="1">
    <location>
        <begin position="164"/>
        <end position="209"/>
    </location>
</feature>
<reference evidence="2 3" key="1">
    <citation type="submission" date="2020-08" db="EMBL/GenBank/DDBJ databases">
        <title>Genomic Encyclopedia of Type Strains, Phase IV (KMG-IV): sequencing the most valuable type-strain genomes for metagenomic binning, comparative biology and taxonomic classification.</title>
        <authorList>
            <person name="Goeker M."/>
        </authorList>
    </citation>
    <scope>NUCLEOTIDE SEQUENCE [LARGE SCALE GENOMIC DNA]</scope>
    <source>
        <strain evidence="2 3">DSM 103725</strain>
    </source>
</reference>
<evidence type="ECO:0000313" key="3">
    <source>
        <dbReference type="Proteomes" id="UP000541810"/>
    </source>
</evidence>
<comment type="caution">
    <text evidence="2">The sequence shown here is derived from an EMBL/GenBank/DDBJ whole genome shotgun (WGS) entry which is preliminary data.</text>
</comment>
<proteinExistence type="predicted"/>
<name>A0A7X0LJK4_9BACT</name>
<evidence type="ECO:0000313" key="2">
    <source>
        <dbReference type="EMBL" id="MBB6428849.1"/>
    </source>
</evidence>
<accession>A0A7X0LJK4</accession>
<dbReference type="Proteomes" id="UP000541810">
    <property type="component" value="Unassembled WGS sequence"/>
</dbReference>
<keyword evidence="3" id="KW-1185">Reference proteome</keyword>
<sequence length="209" mass="23337">MNEPSKQFIDIEHGREPAELTGHTYTPSQLPCNGETENRWKGWVTWWGLKKGDVVGVRMAVQKRDYSDDPTAGIEIGGMFKYALAEVVHLNFSQPQHRVPRQITVAVLDGYPTELNGKYYGKGSKCSAAYRLGDRKYQLVAPTPAVVAAAHEKAEFPTARLTFADHGDGAGQSDDPEAYYQGKTGSRGRKLKVRAEQQRKRRNAQKAKM</sequence>
<evidence type="ECO:0000256" key="1">
    <source>
        <dbReference type="SAM" id="MobiDB-lite"/>
    </source>
</evidence>
<gene>
    <name evidence="2" type="ORF">HNQ40_000655</name>
</gene>
<dbReference type="RefSeq" id="WP_184676358.1">
    <property type="nucleotide sequence ID" value="NZ_JACHGY010000001.1"/>
</dbReference>
<protein>
    <submittedName>
        <fullName evidence="2">Uncharacterized protein</fullName>
    </submittedName>
</protein>
<dbReference type="AlphaFoldDB" id="A0A7X0LJK4"/>
<dbReference type="EMBL" id="JACHGY010000001">
    <property type="protein sequence ID" value="MBB6428849.1"/>
    <property type="molecule type" value="Genomic_DNA"/>
</dbReference>
<feature type="compositionally biased region" description="Basic residues" evidence="1">
    <location>
        <begin position="199"/>
        <end position="209"/>
    </location>
</feature>
<organism evidence="2 3">
    <name type="scientific">Algisphaera agarilytica</name>
    <dbReference type="NCBI Taxonomy" id="1385975"/>
    <lineage>
        <taxon>Bacteria</taxon>
        <taxon>Pseudomonadati</taxon>
        <taxon>Planctomycetota</taxon>
        <taxon>Phycisphaerae</taxon>
        <taxon>Phycisphaerales</taxon>
        <taxon>Phycisphaeraceae</taxon>
        <taxon>Algisphaera</taxon>
    </lineage>
</organism>